<name>A0AAN8X7V1_HALRR</name>
<keyword evidence="3" id="KW-1185">Reference proteome</keyword>
<comment type="caution">
    <text evidence="2">The sequence shown here is derived from an EMBL/GenBank/DDBJ whole genome shotgun (WGS) entry which is preliminary data.</text>
</comment>
<dbReference type="Proteomes" id="UP001381693">
    <property type="component" value="Unassembled WGS sequence"/>
</dbReference>
<evidence type="ECO:0000313" key="2">
    <source>
        <dbReference type="EMBL" id="KAK7078182.1"/>
    </source>
</evidence>
<sequence length="78" mass="8639">MTGRTRSVTEFVLIKTIFQFISVLPATSLAKSIRENDVQFPRKENNKTVQYHTLAIPPHKADLQPGITAVGFKTPSGV</sequence>
<accession>A0AAN8X7V1</accession>
<feature type="chain" id="PRO_5042876019" description="Secreted protein" evidence="1">
    <location>
        <begin position="31"/>
        <end position="78"/>
    </location>
</feature>
<proteinExistence type="predicted"/>
<evidence type="ECO:0000313" key="3">
    <source>
        <dbReference type="Proteomes" id="UP001381693"/>
    </source>
</evidence>
<gene>
    <name evidence="2" type="ORF">SK128_014496</name>
</gene>
<evidence type="ECO:0008006" key="4">
    <source>
        <dbReference type="Google" id="ProtNLM"/>
    </source>
</evidence>
<evidence type="ECO:0000256" key="1">
    <source>
        <dbReference type="SAM" id="SignalP"/>
    </source>
</evidence>
<reference evidence="2 3" key="1">
    <citation type="submission" date="2023-11" db="EMBL/GenBank/DDBJ databases">
        <title>Halocaridina rubra genome assembly.</title>
        <authorList>
            <person name="Smith C."/>
        </authorList>
    </citation>
    <scope>NUCLEOTIDE SEQUENCE [LARGE SCALE GENOMIC DNA]</scope>
    <source>
        <strain evidence="2">EP-1</strain>
        <tissue evidence="2">Whole</tissue>
    </source>
</reference>
<dbReference type="EMBL" id="JAXCGZ010007960">
    <property type="protein sequence ID" value="KAK7078182.1"/>
    <property type="molecule type" value="Genomic_DNA"/>
</dbReference>
<feature type="signal peptide" evidence="1">
    <location>
        <begin position="1"/>
        <end position="30"/>
    </location>
</feature>
<protein>
    <recommendedName>
        <fullName evidence="4">Secreted protein</fullName>
    </recommendedName>
</protein>
<keyword evidence="1" id="KW-0732">Signal</keyword>
<organism evidence="2 3">
    <name type="scientific">Halocaridina rubra</name>
    <name type="common">Hawaiian red shrimp</name>
    <dbReference type="NCBI Taxonomy" id="373956"/>
    <lineage>
        <taxon>Eukaryota</taxon>
        <taxon>Metazoa</taxon>
        <taxon>Ecdysozoa</taxon>
        <taxon>Arthropoda</taxon>
        <taxon>Crustacea</taxon>
        <taxon>Multicrustacea</taxon>
        <taxon>Malacostraca</taxon>
        <taxon>Eumalacostraca</taxon>
        <taxon>Eucarida</taxon>
        <taxon>Decapoda</taxon>
        <taxon>Pleocyemata</taxon>
        <taxon>Caridea</taxon>
        <taxon>Atyoidea</taxon>
        <taxon>Atyidae</taxon>
        <taxon>Halocaridina</taxon>
    </lineage>
</organism>
<dbReference type="AlphaFoldDB" id="A0AAN8X7V1"/>